<evidence type="ECO:0000256" key="1">
    <source>
        <dbReference type="SAM" id="MobiDB-lite"/>
    </source>
</evidence>
<proteinExistence type="predicted"/>
<reference evidence="2" key="2">
    <citation type="submission" date="2006-04" db="EMBL/GenBank/DDBJ databases">
        <authorList>
            <person name="Lee M.-H."/>
            <person name="Song J.K."/>
            <person name="Yoon J.-H."/>
        </authorList>
    </citation>
    <scope>NUCLEOTIDE SEQUENCE</scope>
</reference>
<feature type="compositionally biased region" description="Polar residues" evidence="1">
    <location>
        <begin position="44"/>
        <end position="54"/>
    </location>
</feature>
<evidence type="ECO:0000313" key="2">
    <source>
        <dbReference type="EMBL" id="ABF18940.1"/>
    </source>
</evidence>
<sequence length="69" mass="7208">MPAPRKSTQVPTTGTPSFTRFIEASMRTASPSVSRETCWFSIPTATSSGTSTSRKAAGNPELPCTGAKS</sequence>
<accession>Q1KL77</accession>
<dbReference type="AlphaFoldDB" id="Q1KL77"/>
<protein>
    <submittedName>
        <fullName evidence="2">HflC</fullName>
    </submittedName>
</protein>
<reference evidence="2" key="1">
    <citation type="journal article" date="2006" name="Appl. Environ. Microbiol.">
        <title>Isolation and characterization of a novel lipase from a metagenomic library of tidal flat sediments: evidence for a new family of bacterial lipases.</title>
        <authorList>
            <person name="Lee M.H."/>
            <person name="Lee C.H."/>
            <person name="Oh T.K."/>
            <person name="Song J.K."/>
            <person name="Yoon J.H."/>
        </authorList>
    </citation>
    <scope>NUCLEOTIDE SEQUENCE</scope>
</reference>
<name>Q1KL77_9BACT</name>
<dbReference type="EMBL" id="DQ478880">
    <property type="protein sequence ID" value="ABF18940.1"/>
    <property type="molecule type" value="Genomic_DNA"/>
</dbReference>
<organism evidence="2">
    <name type="scientific">uncultured bacterium pFosLip</name>
    <dbReference type="NCBI Taxonomy" id="380391"/>
    <lineage>
        <taxon>Bacteria</taxon>
        <taxon>environmental samples</taxon>
    </lineage>
</organism>
<feature type="region of interest" description="Disordered" evidence="1">
    <location>
        <begin position="44"/>
        <end position="69"/>
    </location>
</feature>